<protein>
    <submittedName>
        <fullName evidence="3">Universal stress protein</fullName>
    </submittedName>
</protein>
<reference evidence="3 4" key="1">
    <citation type="submission" date="2019-05" db="EMBL/GenBank/DDBJ databases">
        <title>Roseovarius bejariae sp. nov., a moderately halophylic bacterium isolated from a saline soil in Rambla Salada (Murcia).</title>
        <authorList>
            <person name="Castro D.J."/>
            <person name="Gomez-Altuve A."/>
            <person name="Reina J.C."/>
            <person name="Rodriguez M."/>
            <person name="Sampedro I."/>
            <person name="Llamas I."/>
            <person name="Martinez-Checa F."/>
        </authorList>
    </citation>
    <scope>NUCLEOTIDE SEQUENCE [LARGE SCALE GENOMIC DNA]</scope>
    <source>
        <strain evidence="3 4">A21</strain>
    </source>
</reference>
<name>A0A844D117_9RHOB</name>
<comment type="similarity">
    <text evidence="1">Belongs to the universal stress protein A family.</text>
</comment>
<accession>A0A844D117</accession>
<dbReference type="CDD" id="cd00293">
    <property type="entry name" value="USP-like"/>
    <property type="match status" value="1"/>
</dbReference>
<dbReference type="InterPro" id="IPR006015">
    <property type="entry name" value="Universal_stress_UspA"/>
</dbReference>
<gene>
    <name evidence="3" type="ORF">FDP25_05425</name>
</gene>
<dbReference type="Proteomes" id="UP000564704">
    <property type="component" value="Unassembled WGS sequence"/>
</dbReference>
<dbReference type="SUPFAM" id="SSF52402">
    <property type="entry name" value="Adenine nucleotide alpha hydrolases-like"/>
    <property type="match status" value="1"/>
</dbReference>
<dbReference type="PRINTS" id="PR01438">
    <property type="entry name" value="UNVRSLSTRESS"/>
</dbReference>
<dbReference type="RefSeq" id="WP_154149679.1">
    <property type="nucleotide sequence ID" value="NZ_SZWE01000001.1"/>
</dbReference>
<comment type="caution">
    <text evidence="3">The sequence shown here is derived from an EMBL/GenBank/DDBJ whole genome shotgun (WGS) entry which is preliminary data.</text>
</comment>
<dbReference type="AlphaFoldDB" id="A0A844D117"/>
<dbReference type="OrthoDB" id="9792500at2"/>
<dbReference type="Pfam" id="PF00582">
    <property type="entry name" value="Usp"/>
    <property type="match status" value="1"/>
</dbReference>
<proteinExistence type="inferred from homology"/>
<dbReference type="InterPro" id="IPR014729">
    <property type="entry name" value="Rossmann-like_a/b/a_fold"/>
</dbReference>
<keyword evidence="4" id="KW-1185">Reference proteome</keyword>
<sequence>MYSKIIVGLSLDHGISETAIGVARKLADDGAEIIAVHVYEQPNSSVRAYMDDDLLEGAQKNAKARLEDRVKGEEGVKAVLLNGHSGRAITDYAKKVGADCIVVGSHKPELSDFLLGSTAARVVRHASCAVHVLR</sequence>
<dbReference type="PANTHER" id="PTHR46268">
    <property type="entry name" value="STRESS RESPONSE PROTEIN NHAX"/>
    <property type="match status" value="1"/>
</dbReference>
<dbReference type="Gene3D" id="3.40.50.620">
    <property type="entry name" value="HUPs"/>
    <property type="match status" value="1"/>
</dbReference>
<dbReference type="EMBL" id="SZWE01000001">
    <property type="protein sequence ID" value="MRU14868.1"/>
    <property type="molecule type" value="Genomic_DNA"/>
</dbReference>
<dbReference type="PANTHER" id="PTHR46268:SF6">
    <property type="entry name" value="UNIVERSAL STRESS PROTEIN UP12"/>
    <property type="match status" value="1"/>
</dbReference>
<evidence type="ECO:0000313" key="4">
    <source>
        <dbReference type="Proteomes" id="UP000564704"/>
    </source>
</evidence>
<evidence type="ECO:0000256" key="1">
    <source>
        <dbReference type="ARBA" id="ARBA00008791"/>
    </source>
</evidence>
<organism evidence="3 4">
    <name type="scientific">Roseovarius bejariae</name>
    <dbReference type="NCBI Taxonomy" id="2576383"/>
    <lineage>
        <taxon>Bacteria</taxon>
        <taxon>Pseudomonadati</taxon>
        <taxon>Pseudomonadota</taxon>
        <taxon>Alphaproteobacteria</taxon>
        <taxon>Rhodobacterales</taxon>
        <taxon>Roseobacteraceae</taxon>
        <taxon>Roseovarius</taxon>
    </lineage>
</organism>
<evidence type="ECO:0000313" key="3">
    <source>
        <dbReference type="EMBL" id="MRU14868.1"/>
    </source>
</evidence>
<feature type="domain" description="UspA" evidence="2">
    <location>
        <begin position="1"/>
        <end position="134"/>
    </location>
</feature>
<evidence type="ECO:0000259" key="2">
    <source>
        <dbReference type="Pfam" id="PF00582"/>
    </source>
</evidence>
<dbReference type="InterPro" id="IPR006016">
    <property type="entry name" value="UspA"/>
</dbReference>